<comment type="caution">
    <text evidence="2">The sequence shown here is derived from an EMBL/GenBank/DDBJ whole genome shotgun (WGS) entry which is preliminary data.</text>
</comment>
<dbReference type="RefSeq" id="XP_068360306.1">
    <property type="nucleotide sequence ID" value="XM_068490021.1"/>
</dbReference>
<dbReference type="EMBL" id="MLAK01000704">
    <property type="protein sequence ID" value="OHT07170.1"/>
    <property type="molecule type" value="Genomic_DNA"/>
</dbReference>
<dbReference type="GeneID" id="94824725"/>
<dbReference type="Proteomes" id="UP000179807">
    <property type="component" value="Unassembled WGS sequence"/>
</dbReference>
<sequence length="70" mass="8130">MSTVEELQKQVAKLQQENSILHNTCDRLNEALDETVNKLNKQIEENKILHKTCDELNKLLDAEVLKNQNK</sequence>
<keyword evidence="1" id="KW-0175">Coiled coil</keyword>
<dbReference type="VEuPathDB" id="TrichDB:TRFO_01300"/>
<evidence type="ECO:0000313" key="3">
    <source>
        <dbReference type="Proteomes" id="UP000179807"/>
    </source>
</evidence>
<reference evidence="2" key="1">
    <citation type="submission" date="2016-10" db="EMBL/GenBank/DDBJ databases">
        <authorList>
            <person name="Benchimol M."/>
            <person name="Almeida L.G."/>
            <person name="Vasconcelos A.T."/>
            <person name="Perreira-Neves A."/>
            <person name="Rosa I.A."/>
            <person name="Tasca T."/>
            <person name="Bogo M.R."/>
            <person name="de Souza W."/>
        </authorList>
    </citation>
    <scope>NUCLEOTIDE SEQUENCE [LARGE SCALE GENOMIC DNA]</scope>
    <source>
        <strain evidence="2">K</strain>
    </source>
</reference>
<dbReference type="AlphaFoldDB" id="A0A1J4K870"/>
<gene>
    <name evidence="2" type="ORF">TRFO_01300</name>
</gene>
<organism evidence="2 3">
    <name type="scientific">Tritrichomonas foetus</name>
    <dbReference type="NCBI Taxonomy" id="1144522"/>
    <lineage>
        <taxon>Eukaryota</taxon>
        <taxon>Metamonada</taxon>
        <taxon>Parabasalia</taxon>
        <taxon>Tritrichomonadida</taxon>
        <taxon>Tritrichomonadidae</taxon>
        <taxon>Tritrichomonas</taxon>
    </lineage>
</organism>
<accession>A0A1J4K870</accession>
<keyword evidence="3" id="KW-1185">Reference proteome</keyword>
<evidence type="ECO:0000313" key="2">
    <source>
        <dbReference type="EMBL" id="OHT07170.1"/>
    </source>
</evidence>
<proteinExistence type="predicted"/>
<feature type="coiled-coil region" evidence="1">
    <location>
        <begin position="4"/>
        <end position="49"/>
    </location>
</feature>
<evidence type="ECO:0000256" key="1">
    <source>
        <dbReference type="SAM" id="Coils"/>
    </source>
</evidence>
<name>A0A1J4K870_9EUKA</name>
<protein>
    <submittedName>
        <fullName evidence="2">Uncharacterized protein</fullName>
    </submittedName>
</protein>